<dbReference type="GO" id="GO:0007165">
    <property type="term" value="P:signal transduction"/>
    <property type="evidence" value="ECO:0007669"/>
    <property type="project" value="TreeGrafter"/>
</dbReference>
<keyword evidence="2" id="KW-0378">Hydrolase</keyword>
<keyword evidence="1" id="KW-0645">Protease</keyword>
<dbReference type="GO" id="GO:0030288">
    <property type="term" value="C:outer membrane-bounded periplasmic space"/>
    <property type="evidence" value="ECO:0007669"/>
    <property type="project" value="TreeGrafter"/>
</dbReference>
<dbReference type="CDD" id="cd07560">
    <property type="entry name" value="Peptidase_S41_CPP"/>
    <property type="match status" value="1"/>
</dbReference>
<feature type="compositionally biased region" description="Basic and acidic residues" evidence="4">
    <location>
        <begin position="216"/>
        <end position="237"/>
    </location>
</feature>
<feature type="region of interest" description="Disordered" evidence="4">
    <location>
        <begin position="216"/>
        <end position="245"/>
    </location>
</feature>
<evidence type="ECO:0000313" key="6">
    <source>
        <dbReference type="EMBL" id="ADD94011.1"/>
    </source>
</evidence>
<evidence type="ECO:0000256" key="2">
    <source>
        <dbReference type="ARBA" id="ARBA00022801"/>
    </source>
</evidence>
<dbReference type="SMART" id="SM00245">
    <property type="entry name" value="TSPc"/>
    <property type="match status" value="1"/>
</dbReference>
<dbReference type="AlphaFoldDB" id="D6PE60"/>
<evidence type="ECO:0000256" key="4">
    <source>
        <dbReference type="SAM" id="MobiDB-lite"/>
    </source>
</evidence>
<dbReference type="GO" id="GO:0004175">
    <property type="term" value="F:endopeptidase activity"/>
    <property type="evidence" value="ECO:0007669"/>
    <property type="project" value="TreeGrafter"/>
</dbReference>
<protein>
    <recommendedName>
        <fullName evidence="5">Tail specific protease domain-containing protein</fullName>
    </recommendedName>
</protein>
<sequence length="276" mass="30775">MILDLRSNGGGGLDEAITMAGLFIGRNPVVVVRQSGGRRVTVHRSREKAIFENPVLLMLNRYSASASEILAGALQDYQRAILVGDRTTFGKGTVQNIVQLPEGFGALKVTIAQFYRVSGGSTQNKGVESNIIFPSVNNVRDIGESILENALPWRSIDSVSYSKFQSLKTVLETLNERSSKRIEESDFFSKTQKDIDEYLNNVKPLQYTSILKLQEDHQRRLEEREKEMASAKPKDSPSAEVSNDIPPEIMVDGYLKESMAILEDYIELKNGQTSKL</sequence>
<dbReference type="Pfam" id="PF11818">
    <property type="entry name" value="DUF3340"/>
    <property type="match status" value="1"/>
</dbReference>
<organism evidence="6">
    <name type="scientific">uncultured marine bacterium MedDCM-OCT-S11-C95</name>
    <dbReference type="NCBI Taxonomy" id="743081"/>
    <lineage>
        <taxon>Bacteria</taxon>
        <taxon>environmental samples</taxon>
    </lineage>
</organism>
<name>D6PE60_9BACT</name>
<dbReference type="PANTHER" id="PTHR32060">
    <property type="entry name" value="TAIL-SPECIFIC PROTEASE"/>
    <property type="match status" value="1"/>
</dbReference>
<dbReference type="PANTHER" id="PTHR32060:SF22">
    <property type="entry name" value="CARBOXYL-TERMINAL-PROCESSING PEPTIDASE 3, CHLOROPLASTIC"/>
    <property type="match status" value="1"/>
</dbReference>
<dbReference type="InterPro" id="IPR020992">
    <property type="entry name" value="Tail_Prtase_C"/>
</dbReference>
<feature type="domain" description="Tail specific protease" evidence="5">
    <location>
        <begin position="1"/>
        <end position="134"/>
    </location>
</feature>
<evidence type="ECO:0000256" key="3">
    <source>
        <dbReference type="ARBA" id="ARBA00022825"/>
    </source>
</evidence>
<evidence type="ECO:0000256" key="1">
    <source>
        <dbReference type="ARBA" id="ARBA00022670"/>
    </source>
</evidence>
<dbReference type="EMBL" id="GU943010">
    <property type="protein sequence ID" value="ADD94011.1"/>
    <property type="molecule type" value="Genomic_DNA"/>
</dbReference>
<dbReference type="InterPro" id="IPR029045">
    <property type="entry name" value="ClpP/crotonase-like_dom_sf"/>
</dbReference>
<dbReference type="GO" id="GO:0006508">
    <property type="term" value="P:proteolysis"/>
    <property type="evidence" value="ECO:0007669"/>
    <property type="project" value="UniProtKB-KW"/>
</dbReference>
<keyword evidence="3" id="KW-0720">Serine protease</keyword>
<evidence type="ECO:0000259" key="5">
    <source>
        <dbReference type="SMART" id="SM00245"/>
    </source>
</evidence>
<accession>D6PE60</accession>
<dbReference type="SUPFAM" id="SSF52096">
    <property type="entry name" value="ClpP/crotonase"/>
    <property type="match status" value="1"/>
</dbReference>
<dbReference type="GO" id="GO:0008236">
    <property type="term" value="F:serine-type peptidase activity"/>
    <property type="evidence" value="ECO:0007669"/>
    <property type="project" value="UniProtKB-KW"/>
</dbReference>
<dbReference type="InterPro" id="IPR004447">
    <property type="entry name" value="Peptidase_S41A"/>
</dbReference>
<dbReference type="Pfam" id="PF03572">
    <property type="entry name" value="Peptidase_S41"/>
    <property type="match status" value="1"/>
</dbReference>
<dbReference type="Gene3D" id="3.90.226.10">
    <property type="entry name" value="2-enoyl-CoA Hydratase, Chain A, domain 1"/>
    <property type="match status" value="1"/>
</dbReference>
<proteinExistence type="predicted"/>
<dbReference type="InterPro" id="IPR005151">
    <property type="entry name" value="Tail-specific_protease"/>
</dbReference>
<reference evidence="6" key="1">
    <citation type="journal article" date="2010" name="ISME J.">
        <title>Metagenome of the Mediterranean deep chlorophyll maximum studied by direct and fosmid library 454 pyrosequencing.</title>
        <authorList>
            <person name="Ghai R."/>
            <person name="Martin-Cuadrado A.B."/>
            <person name="Molto A.G."/>
            <person name="Heredia I.G."/>
            <person name="Cabrera R."/>
            <person name="Martin J."/>
            <person name="Verdu M."/>
            <person name="Deschamps P."/>
            <person name="Moreira D."/>
            <person name="Lopez-Garcia P."/>
            <person name="Mira A."/>
            <person name="Rodriguez-Valera F."/>
        </authorList>
    </citation>
    <scope>NUCLEOTIDE SEQUENCE</scope>
</reference>